<evidence type="ECO:0000256" key="1">
    <source>
        <dbReference type="ARBA" id="ARBA00009437"/>
    </source>
</evidence>
<sequence length="309" mass="34585">MTNLPSIKQLQYLLAVHQYQHFGRAASACFIGQSTLSSAIQTLEETLGCQLIERENRSLMFTAIGEDVVERARKIIDDTLSVKELTKSHLSPLSGKLTLGVIPTIASFIAAPLYALCQQQYVDLELVLVEDTSDSLLNKLEHGHIDMALLALPYETDKFHTQVLAQDHFSLVHHKDYLPATGIEDFNLLPDASVFLLEREHCMTGHALSACHLNRSSCINPFEAASLHTLLSMVEHQLGVTFLPQMAINAGILDNKNMLATASQGDAYRDIGILWRKTTGRIRDFRLFSQMLENFLKQQCRLIPIDLNI</sequence>
<keyword evidence="3" id="KW-0238">DNA-binding</keyword>
<evidence type="ECO:0000259" key="5">
    <source>
        <dbReference type="PROSITE" id="PS50931"/>
    </source>
</evidence>
<dbReference type="PANTHER" id="PTHR30346:SF10">
    <property type="entry name" value="TRANSCRIPTIONAL REGULATOR OF OXIDATIVE STRESS OXYR"/>
    <property type="match status" value="1"/>
</dbReference>
<dbReference type="OrthoDB" id="9775392at2"/>
<dbReference type="Pfam" id="PF03466">
    <property type="entry name" value="LysR_substrate"/>
    <property type="match status" value="1"/>
</dbReference>
<dbReference type="Proteomes" id="UP000037848">
    <property type="component" value="Unassembled WGS sequence"/>
</dbReference>
<dbReference type="PROSITE" id="PS50931">
    <property type="entry name" value="HTH_LYSR"/>
    <property type="match status" value="1"/>
</dbReference>
<dbReference type="GO" id="GO:0003677">
    <property type="term" value="F:DNA binding"/>
    <property type="evidence" value="ECO:0007669"/>
    <property type="project" value="UniProtKB-KW"/>
</dbReference>
<keyword evidence="2" id="KW-0805">Transcription regulation</keyword>
<comment type="similarity">
    <text evidence="1">Belongs to the LysR transcriptional regulatory family.</text>
</comment>
<dbReference type="FunFam" id="1.10.10.10:FF:000001">
    <property type="entry name" value="LysR family transcriptional regulator"/>
    <property type="match status" value="1"/>
</dbReference>
<dbReference type="Pfam" id="PF00126">
    <property type="entry name" value="HTH_1"/>
    <property type="match status" value="1"/>
</dbReference>
<reference evidence="6 7" key="1">
    <citation type="submission" date="2015-08" db="EMBL/GenBank/DDBJ databases">
        <title>Draft Genome Sequence of Pseudoalteromonas porphyrae UCD-SED14.</title>
        <authorList>
            <person name="Coil D.A."/>
            <person name="Jospin G."/>
            <person name="Lee R.D."/>
            <person name="Eisen J.A."/>
        </authorList>
    </citation>
    <scope>NUCLEOTIDE SEQUENCE [LARGE SCALE GENOMIC DNA]</scope>
    <source>
        <strain evidence="6 7">UCD-SED14</strain>
    </source>
</reference>
<comment type="caution">
    <text evidence="6">The sequence shown here is derived from an EMBL/GenBank/DDBJ whole genome shotgun (WGS) entry which is preliminary data.</text>
</comment>
<evidence type="ECO:0000256" key="4">
    <source>
        <dbReference type="ARBA" id="ARBA00023163"/>
    </source>
</evidence>
<evidence type="ECO:0000313" key="7">
    <source>
        <dbReference type="Proteomes" id="UP000037848"/>
    </source>
</evidence>
<dbReference type="SUPFAM" id="SSF53850">
    <property type="entry name" value="Periplasmic binding protein-like II"/>
    <property type="match status" value="1"/>
</dbReference>
<feature type="domain" description="HTH lysR-type" evidence="5">
    <location>
        <begin position="5"/>
        <end position="62"/>
    </location>
</feature>
<dbReference type="InterPro" id="IPR036388">
    <property type="entry name" value="WH-like_DNA-bd_sf"/>
</dbReference>
<dbReference type="InterPro" id="IPR000847">
    <property type="entry name" value="LysR_HTH_N"/>
</dbReference>
<dbReference type="Gene3D" id="3.40.190.10">
    <property type="entry name" value="Periplasmic binding protein-like II"/>
    <property type="match status" value="2"/>
</dbReference>
<dbReference type="InterPro" id="IPR005119">
    <property type="entry name" value="LysR_subst-bd"/>
</dbReference>
<dbReference type="RefSeq" id="WP_054452822.1">
    <property type="nucleotide sequence ID" value="NZ_LHPH01000002.1"/>
</dbReference>
<dbReference type="CDD" id="cd08411">
    <property type="entry name" value="PBP2_OxyR"/>
    <property type="match status" value="1"/>
</dbReference>
<organism evidence="6 7">
    <name type="scientific">Pseudoalteromonas porphyrae</name>
    <dbReference type="NCBI Taxonomy" id="187330"/>
    <lineage>
        <taxon>Bacteria</taxon>
        <taxon>Pseudomonadati</taxon>
        <taxon>Pseudomonadota</taxon>
        <taxon>Gammaproteobacteria</taxon>
        <taxon>Alteromonadales</taxon>
        <taxon>Pseudoalteromonadaceae</taxon>
        <taxon>Pseudoalteromonas</taxon>
    </lineage>
</organism>
<dbReference type="SUPFAM" id="SSF46785">
    <property type="entry name" value="Winged helix' DNA-binding domain"/>
    <property type="match status" value="1"/>
</dbReference>
<dbReference type="PRINTS" id="PR00039">
    <property type="entry name" value="HTHLYSR"/>
</dbReference>
<gene>
    <name evidence="6" type="ORF">ADS77_02620</name>
</gene>
<keyword evidence="7" id="KW-1185">Reference proteome</keyword>
<name>A0A0N0M1G1_9GAMM</name>
<evidence type="ECO:0000313" key="6">
    <source>
        <dbReference type="EMBL" id="KPH65181.1"/>
    </source>
</evidence>
<protein>
    <submittedName>
        <fullName evidence="6">LysR family transcriptional regulator</fullName>
    </submittedName>
</protein>
<dbReference type="AlphaFoldDB" id="A0A0N0M1G1"/>
<dbReference type="STRING" id="187330.AMS58_07805"/>
<dbReference type="GO" id="GO:0032993">
    <property type="term" value="C:protein-DNA complex"/>
    <property type="evidence" value="ECO:0007669"/>
    <property type="project" value="TreeGrafter"/>
</dbReference>
<evidence type="ECO:0000256" key="2">
    <source>
        <dbReference type="ARBA" id="ARBA00023015"/>
    </source>
</evidence>
<dbReference type="PATRIC" id="fig|187330.3.peg.562"/>
<keyword evidence="4" id="KW-0804">Transcription</keyword>
<dbReference type="InterPro" id="IPR036390">
    <property type="entry name" value="WH_DNA-bd_sf"/>
</dbReference>
<dbReference type="PANTHER" id="PTHR30346">
    <property type="entry name" value="TRANSCRIPTIONAL DUAL REGULATOR HCAR-RELATED"/>
    <property type="match status" value="1"/>
</dbReference>
<dbReference type="GO" id="GO:0003700">
    <property type="term" value="F:DNA-binding transcription factor activity"/>
    <property type="evidence" value="ECO:0007669"/>
    <property type="project" value="InterPro"/>
</dbReference>
<accession>A0A0N0M1G1</accession>
<proteinExistence type="inferred from homology"/>
<dbReference type="EMBL" id="LHPH01000002">
    <property type="protein sequence ID" value="KPH65181.1"/>
    <property type="molecule type" value="Genomic_DNA"/>
</dbReference>
<dbReference type="Gene3D" id="1.10.10.10">
    <property type="entry name" value="Winged helix-like DNA-binding domain superfamily/Winged helix DNA-binding domain"/>
    <property type="match status" value="1"/>
</dbReference>
<evidence type="ECO:0000256" key="3">
    <source>
        <dbReference type="ARBA" id="ARBA00023125"/>
    </source>
</evidence>